<dbReference type="PANTHER" id="PTHR38767">
    <property type="entry name" value="DNA POLYMERASE III SUBUNIT CHI"/>
    <property type="match status" value="1"/>
</dbReference>
<dbReference type="InterPro" id="IPR007459">
    <property type="entry name" value="DNA_pol3_chi"/>
</dbReference>
<dbReference type="GO" id="GO:0006260">
    <property type="term" value="P:DNA replication"/>
    <property type="evidence" value="ECO:0007669"/>
    <property type="project" value="InterPro"/>
</dbReference>
<organism evidence="1 2">
    <name type="scientific">Jannaschia faecimaris</name>
    <dbReference type="NCBI Taxonomy" id="1244108"/>
    <lineage>
        <taxon>Bacteria</taxon>
        <taxon>Pseudomonadati</taxon>
        <taxon>Pseudomonadota</taxon>
        <taxon>Alphaproteobacteria</taxon>
        <taxon>Rhodobacterales</taxon>
        <taxon>Roseobacteraceae</taxon>
        <taxon>Jannaschia</taxon>
    </lineage>
</organism>
<protein>
    <submittedName>
        <fullName evidence="1">DNA polymerase III, chi subunit</fullName>
    </submittedName>
</protein>
<dbReference type="NCBIfam" id="NF004347">
    <property type="entry name" value="PRK05728.1-4"/>
    <property type="match status" value="1"/>
</dbReference>
<dbReference type="STRING" id="1244108.SAMN05444004_106144"/>
<dbReference type="RefSeq" id="WP_092645153.1">
    <property type="nucleotide sequence ID" value="NZ_FNPX01000006.1"/>
</dbReference>
<proteinExistence type="predicted"/>
<accession>A0A1H3QHF4</accession>
<gene>
    <name evidence="1" type="ORF">SAMN05444004_106144</name>
</gene>
<dbReference type="Pfam" id="PF04364">
    <property type="entry name" value="DNA_pol3_chi"/>
    <property type="match status" value="1"/>
</dbReference>
<dbReference type="PANTHER" id="PTHR38767:SF1">
    <property type="entry name" value="DNA POLYMERASE III SUBUNIT CHI"/>
    <property type="match status" value="1"/>
</dbReference>
<dbReference type="AlphaFoldDB" id="A0A1H3QHF4"/>
<dbReference type="Gene3D" id="3.40.50.10110">
    <property type="entry name" value="DNA polymerase III subunit chi"/>
    <property type="match status" value="1"/>
</dbReference>
<dbReference type="InterPro" id="IPR036768">
    <property type="entry name" value="PolIII_chi_sf"/>
</dbReference>
<reference evidence="2" key="1">
    <citation type="submission" date="2016-10" db="EMBL/GenBank/DDBJ databases">
        <authorList>
            <person name="Varghese N."/>
            <person name="Submissions S."/>
        </authorList>
    </citation>
    <scope>NUCLEOTIDE SEQUENCE [LARGE SCALE GENOMIC DNA]</scope>
    <source>
        <strain evidence="2">DSM 100420</strain>
    </source>
</reference>
<name>A0A1H3QHF4_9RHOB</name>
<dbReference type="OrthoDB" id="9795973at2"/>
<evidence type="ECO:0000313" key="1">
    <source>
        <dbReference type="EMBL" id="SDZ12952.1"/>
    </source>
</evidence>
<sequence>MGEAYFYHLTRNAVDVTLATLLNRSLAQAWRVVVRGGDAGRLEWLDERLWQGDGFLPHGLAGGPHDARQPILLTTGAGESRDCLMAVDGAEVAPDEVATMKRTCILFDGTDGDAVSRARVQWKALTDAGCAARYWSEESGKWEEKASKNVAE</sequence>
<dbReference type="GO" id="GO:0003887">
    <property type="term" value="F:DNA-directed DNA polymerase activity"/>
    <property type="evidence" value="ECO:0007669"/>
    <property type="project" value="InterPro"/>
</dbReference>
<dbReference type="GO" id="GO:0032298">
    <property type="term" value="P:positive regulation of DNA-templated DNA replication initiation"/>
    <property type="evidence" value="ECO:0007669"/>
    <property type="project" value="TreeGrafter"/>
</dbReference>
<evidence type="ECO:0000313" key="2">
    <source>
        <dbReference type="Proteomes" id="UP000198914"/>
    </source>
</evidence>
<dbReference type="Proteomes" id="UP000198914">
    <property type="component" value="Unassembled WGS sequence"/>
</dbReference>
<dbReference type="GO" id="GO:0003677">
    <property type="term" value="F:DNA binding"/>
    <property type="evidence" value="ECO:0007669"/>
    <property type="project" value="InterPro"/>
</dbReference>
<keyword evidence="2" id="KW-1185">Reference proteome</keyword>
<dbReference type="EMBL" id="FNPX01000006">
    <property type="protein sequence ID" value="SDZ12952.1"/>
    <property type="molecule type" value="Genomic_DNA"/>
</dbReference>
<dbReference type="SUPFAM" id="SSF102400">
    <property type="entry name" value="DNA polymerase III chi subunit"/>
    <property type="match status" value="1"/>
</dbReference>